<name>A0A7E4W3B6_PANRE</name>
<dbReference type="WBParaSite" id="Pan_g6859.t1">
    <property type="protein sequence ID" value="Pan_g6859.t1"/>
    <property type="gene ID" value="Pan_g6859"/>
</dbReference>
<dbReference type="AlphaFoldDB" id="A0A7E4W3B6"/>
<organism evidence="1 2">
    <name type="scientific">Panagrellus redivivus</name>
    <name type="common">Microworm</name>
    <dbReference type="NCBI Taxonomy" id="6233"/>
    <lineage>
        <taxon>Eukaryota</taxon>
        <taxon>Metazoa</taxon>
        <taxon>Ecdysozoa</taxon>
        <taxon>Nematoda</taxon>
        <taxon>Chromadorea</taxon>
        <taxon>Rhabditida</taxon>
        <taxon>Tylenchina</taxon>
        <taxon>Panagrolaimomorpha</taxon>
        <taxon>Panagrolaimoidea</taxon>
        <taxon>Panagrolaimidae</taxon>
        <taxon>Panagrellus</taxon>
    </lineage>
</organism>
<dbReference type="Proteomes" id="UP000492821">
    <property type="component" value="Unassembled WGS sequence"/>
</dbReference>
<accession>A0A7E4W3B6</accession>
<reference evidence="2" key="2">
    <citation type="submission" date="2020-10" db="UniProtKB">
        <authorList>
            <consortium name="WormBaseParasite"/>
        </authorList>
    </citation>
    <scope>IDENTIFICATION</scope>
</reference>
<sequence length="390" mass="45214">MDSTLNPNLLVEVIALRREYLLPQNLCGLFLADRNFSEAFALAFRYRCDVLYDGSSPYSQNLSVKTRGGITFYFDRVFHIPALLRIAGRLMHRMNGRCPDGPWIEPFFEGLDENRSLEHIVCGGEHFLQRYAQHHDSISRLTLDEFSWLDHLKDFHIGTLVVRYSSKTVNIIPCNVTHIETIDRPTCYNPLTASDWLLIKFNKELLKSVTYRGMIDFDVALRMFRALKSAEELTFHKVRVDLPHETELIDRVLNRVGPYINKFWSTMLTHPGTVTVNAVFERRMSVRTRDAFILCTNRSFGYTVTESHHQHFVQCTHQKMADMKVLNVDLKFDCVNLNVYLKYHSNEGGLPGRPSTIWLTIHFLSVDVSCTRSFATSKRNREKNVRDVLS</sequence>
<evidence type="ECO:0000313" key="1">
    <source>
        <dbReference type="Proteomes" id="UP000492821"/>
    </source>
</evidence>
<protein>
    <submittedName>
        <fullName evidence="2">F-box domain-containing protein</fullName>
    </submittedName>
</protein>
<evidence type="ECO:0000313" key="2">
    <source>
        <dbReference type="WBParaSite" id="Pan_g6859.t1"/>
    </source>
</evidence>
<proteinExistence type="predicted"/>
<keyword evidence="1" id="KW-1185">Reference proteome</keyword>
<reference evidence="1" key="1">
    <citation type="journal article" date="2013" name="Genetics">
        <title>The draft genome and transcriptome of Panagrellus redivivus are shaped by the harsh demands of a free-living lifestyle.</title>
        <authorList>
            <person name="Srinivasan J."/>
            <person name="Dillman A.R."/>
            <person name="Macchietto M.G."/>
            <person name="Heikkinen L."/>
            <person name="Lakso M."/>
            <person name="Fracchia K.M."/>
            <person name="Antoshechkin I."/>
            <person name="Mortazavi A."/>
            <person name="Wong G."/>
            <person name="Sternberg P.W."/>
        </authorList>
    </citation>
    <scope>NUCLEOTIDE SEQUENCE [LARGE SCALE GENOMIC DNA]</scope>
    <source>
        <strain evidence="1">MT8872</strain>
    </source>
</reference>